<dbReference type="Proteomes" id="UP000662939">
    <property type="component" value="Chromosome"/>
</dbReference>
<keyword evidence="2" id="KW-0472">Membrane</keyword>
<organism evidence="3 4">
    <name type="scientific">Natronoglycomyces albus</name>
    <dbReference type="NCBI Taxonomy" id="2811108"/>
    <lineage>
        <taxon>Bacteria</taxon>
        <taxon>Bacillati</taxon>
        <taxon>Actinomycetota</taxon>
        <taxon>Actinomycetes</taxon>
        <taxon>Glycomycetales</taxon>
        <taxon>Glycomycetaceae</taxon>
        <taxon>Natronoglycomyces</taxon>
    </lineage>
</organism>
<keyword evidence="2" id="KW-0812">Transmembrane</keyword>
<dbReference type="EMBL" id="CP070496">
    <property type="protein sequence ID" value="QSB04992.1"/>
    <property type="molecule type" value="Genomic_DNA"/>
</dbReference>
<proteinExistence type="predicted"/>
<keyword evidence="4" id="KW-1185">Reference proteome</keyword>
<evidence type="ECO:0000313" key="3">
    <source>
        <dbReference type="EMBL" id="QSB04992.1"/>
    </source>
</evidence>
<evidence type="ECO:0008006" key="5">
    <source>
        <dbReference type="Google" id="ProtNLM"/>
    </source>
</evidence>
<dbReference type="Pfam" id="PF14559">
    <property type="entry name" value="TPR_19"/>
    <property type="match status" value="1"/>
</dbReference>
<evidence type="ECO:0000313" key="4">
    <source>
        <dbReference type="Proteomes" id="UP000662939"/>
    </source>
</evidence>
<name>A0A895XMK2_9ACTN</name>
<dbReference type="InterPro" id="IPR011990">
    <property type="entry name" value="TPR-like_helical_dom_sf"/>
</dbReference>
<evidence type="ECO:0000256" key="2">
    <source>
        <dbReference type="SAM" id="Phobius"/>
    </source>
</evidence>
<protein>
    <recommendedName>
        <fullName evidence="5">Tetratricopeptide repeat protein</fullName>
    </recommendedName>
</protein>
<gene>
    <name evidence="3" type="ORF">JQS30_14690</name>
</gene>
<evidence type="ECO:0000256" key="1">
    <source>
        <dbReference type="SAM" id="MobiDB-lite"/>
    </source>
</evidence>
<dbReference type="Gene3D" id="1.25.40.10">
    <property type="entry name" value="Tetratricopeptide repeat domain"/>
    <property type="match status" value="1"/>
</dbReference>
<accession>A0A895XMK2</accession>
<dbReference type="RefSeq" id="WP_213170992.1">
    <property type="nucleotide sequence ID" value="NZ_CP070496.1"/>
</dbReference>
<dbReference type="AlphaFoldDB" id="A0A895XMK2"/>
<feature type="region of interest" description="Disordered" evidence="1">
    <location>
        <begin position="198"/>
        <end position="217"/>
    </location>
</feature>
<feature type="region of interest" description="Disordered" evidence="1">
    <location>
        <begin position="233"/>
        <end position="252"/>
    </location>
</feature>
<sequence>MTDDDFTGLTIPERLERAELMYDLGQLPDAKHEVEAALHIDPFHTDANAMKAVVELADGDADNALASAGTALQLDPYHSRAMITRGYALAALKRRDEAMQAAANILDTDHSSWLYQVHYALITRQVKNGQHTIDAAWNAVHLAPDEPRAHLALAVVAADLGLDDLSKRALAAAQRLDPEAITKVEDLAEGRTISSRGAVSADGTAQSADDVAESSSGKRLGKGVARFYGNALGTGQGAAHDPRQERRPAGRHNLFTGPMLPPILLGIGSIFGVVFLFSLVGPDELTGGRIFMGVIAAAALIGWYFKREPQSGDSSER</sequence>
<keyword evidence="2" id="KW-1133">Transmembrane helix</keyword>
<reference evidence="3" key="1">
    <citation type="submission" date="2021-02" db="EMBL/GenBank/DDBJ databases">
        <title>Natronoglycomyces albus gen. nov., sp. nov, a haloalkaliphilic actinobacterium from a soda solonchak soil.</title>
        <authorList>
            <person name="Sorokin D.Y."/>
            <person name="Khijniak T.V."/>
            <person name="Zakharycheva A.P."/>
            <person name="Boueva O.V."/>
            <person name="Ariskina E.V."/>
            <person name="Hahnke R.L."/>
            <person name="Bunk B."/>
            <person name="Sproer C."/>
            <person name="Schumann P."/>
            <person name="Evtushenko L.I."/>
            <person name="Kublanov I.V."/>
        </authorList>
    </citation>
    <scope>NUCLEOTIDE SEQUENCE</scope>
    <source>
        <strain evidence="3">DSM 106290</strain>
    </source>
</reference>
<feature type="transmembrane region" description="Helical" evidence="2">
    <location>
        <begin position="286"/>
        <end position="305"/>
    </location>
</feature>
<dbReference type="SUPFAM" id="SSF48452">
    <property type="entry name" value="TPR-like"/>
    <property type="match status" value="1"/>
</dbReference>
<feature type="transmembrane region" description="Helical" evidence="2">
    <location>
        <begin position="260"/>
        <end position="280"/>
    </location>
</feature>
<dbReference type="KEGG" id="nav:JQS30_14690"/>